<sequence>MPLAYAAAAEGVREWVIDDVPGLLGMALRRLFVATKRAPEPFRRVLWGQRTIAGGHDHDDSTRGTSA</sequence>
<organism evidence="1">
    <name type="scientific">Mycobacterium marinum DL240490</name>
    <dbReference type="NCBI Taxonomy" id="459420"/>
    <lineage>
        <taxon>Bacteria</taxon>
        <taxon>Bacillati</taxon>
        <taxon>Actinomycetota</taxon>
        <taxon>Actinomycetes</taxon>
        <taxon>Mycobacteriales</taxon>
        <taxon>Mycobacteriaceae</taxon>
        <taxon>Mycobacterium</taxon>
        <taxon>Mycobacterium ulcerans group</taxon>
    </lineage>
</organism>
<protein>
    <submittedName>
        <fullName evidence="1">Uncharacterized protein</fullName>
    </submittedName>
</protein>
<gene>
    <name evidence="1" type="ORF">MUDP_093</name>
</gene>
<dbReference type="EMBL" id="EU271967">
    <property type="protein sequence ID" value="ACA51002.1"/>
    <property type="molecule type" value="Genomic_DNA"/>
</dbReference>
<reference evidence="1" key="1">
    <citation type="journal article" date="2008" name="BMC Genomics">
        <title>Deciphering the genetic basis for polyketide variation among mycobacteria producing mycolactones.</title>
        <authorList>
            <person name="Pidot S.J."/>
            <person name="Hong H."/>
            <person name="Seemann T."/>
            <person name="Porter J.L."/>
            <person name="Yip M.J."/>
            <person name="Men A."/>
            <person name="Johnson M."/>
            <person name="Wilson P."/>
            <person name="Davies J.K."/>
            <person name="Leadlay P.F."/>
            <person name="Stinear T.P."/>
        </authorList>
    </citation>
    <scope>NUCLEOTIDE SEQUENCE [LARGE SCALE GENOMIC DNA]</scope>
    <source>
        <strain evidence="1">DL240490</strain>
        <plasmid evidence="1">pMUM003</plasmid>
    </source>
</reference>
<dbReference type="AlphaFoldDB" id="B6CLS8"/>
<proteinExistence type="predicted"/>
<name>B6CLS8_MYCMR</name>
<accession>B6CLS8</accession>
<evidence type="ECO:0000313" key="1">
    <source>
        <dbReference type="EMBL" id="ACA51002.1"/>
    </source>
</evidence>
<keyword evidence="1" id="KW-0614">Plasmid</keyword>
<geneLocation type="plasmid" evidence="1">
    <name>pMUM003</name>
</geneLocation>